<evidence type="ECO:0000313" key="4">
    <source>
        <dbReference type="Proteomes" id="UP001205965"/>
    </source>
</evidence>
<protein>
    <submittedName>
        <fullName evidence="3">SGNH/GDSL hydrolase family protein</fullName>
    </submittedName>
</protein>
<evidence type="ECO:0000259" key="2">
    <source>
        <dbReference type="Pfam" id="PF13472"/>
    </source>
</evidence>
<feature type="chain" id="PRO_5047215192" evidence="1">
    <location>
        <begin position="21"/>
        <end position="288"/>
    </location>
</feature>
<dbReference type="InterPro" id="IPR013830">
    <property type="entry name" value="SGNH_hydro"/>
</dbReference>
<keyword evidence="3" id="KW-0378">Hydrolase</keyword>
<dbReference type="Gene3D" id="3.40.50.1110">
    <property type="entry name" value="SGNH hydrolase"/>
    <property type="match status" value="1"/>
</dbReference>
<dbReference type="PROSITE" id="PS51257">
    <property type="entry name" value="PROKAR_LIPOPROTEIN"/>
    <property type="match status" value="1"/>
</dbReference>
<dbReference type="InterPro" id="IPR037460">
    <property type="entry name" value="SEST-like"/>
</dbReference>
<keyword evidence="4" id="KW-1185">Reference proteome</keyword>
<dbReference type="RefSeq" id="WP_259428827.1">
    <property type="nucleotide sequence ID" value="NZ_JANWTC010000018.1"/>
</dbReference>
<accession>A0ABT2FZU2</accession>
<comment type="caution">
    <text evidence="3">The sequence shown here is derived from an EMBL/GenBank/DDBJ whole genome shotgun (WGS) entry which is preliminary data.</text>
</comment>
<dbReference type="Pfam" id="PF13472">
    <property type="entry name" value="Lipase_GDSL_2"/>
    <property type="match status" value="1"/>
</dbReference>
<keyword evidence="1" id="KW-0732">Signal</keyword>
<proteinExistence type="predicted"/>
<sequence>MKTRHALIPVLASLTLVACGGGGTQPQSLPTPEPGPQPTYTYVALGDSYAAMGSTTAGTTGPAYCLRSADNYPGQVLSDARVTGRDATCQGAVTADLLQPRQAGEETIPAQVEALGADTDLVTLSIGGNDIGFGDVAGCFLAAMQAGRPSDCAPTWQQSVDDRLTQLPERLDEVYQAIDERSDGARVITTGYLPLLGPEDDCAEADVLSQPDRAWVVTLTDQINRVVADAAQRHGAEMVLPERAGNHTGCAEPEHRWVDFFGSETGAYPMHPTPTGQEVMAQAVLEQL</sequence>
<dbReference type="GO" id="GO:0016787">
    <property type="term" value="F:hydrolase activity"/>
    <property type="evidence" value="ECO:0007669"/>
    <property type="project" value="UniProtKB-KW"/>
</dbReference>
<reference evidence="3 4" key="1">
    <citation type="submission" date="2022-08" db="EMBL/GenBank/DDBJ databases">
        <title>YIM 101645 draft genome.</title>
        <authorList>
            <person name="Chen X."/>
        </authorList>
    </citation>
    <scope>NUCLEOTIDE SEQUENCE [LARGE SCALE GENOMIC DNA]</scope>
    <source>
        <strain evidence="3 4">YIM 101645</strain>
    </source>
</reference>
<name>A0ABT2FZU2_9CORY</name>
<dbReference type="PANTHER" id="PTHR37981">
    <property type="entry name" value="LIPASE 2"/>
    <property type="match status" value="1"/>
</dbReference>
<evidence type="ECO:0000313" key="3">
    <source>
        <dbReference type="EMBL" id="MCS5480767.1"/>
    </source>
</evidence>
<dbReference type="Proteomes" id="UP001205965">
    <property type="component" value="Unassembled WGS sequence"/>
</dbReference>
<organism evidence="3 4">
    <name type="scientific">Corynebacterium lemuris</name>
    <dbReference type="NCBI Taxonomy" id="1859292"/>
    <lineage>
        <taxon>Bacteria</taxon>
        <taxon>Bacillati</taxon>
        <taxon>Actinomycetota</taxon>
        <taxon>Actinomycetes</taxon>
        <taxon>Mycobacteriales</taxon>
        <taxon>Corynebacteriaceae</taxon>
        <taxon>Corynebacterium</taxon>
    </lineage>
</organism>
<dbReference type="InterPro" id="IPR036514">
    <property type="entry name" value="SGNH_hydro_sf"/>
</dbReference>
<evidence type="ECO:0000256" key="1">
    <source>
        <dbReference type="SAM" id="SignalP"/>
    </source>
</evidence>
<feature type="domain" description="SGNH hydrolase-type esterase" evidence="2">
    <location>
        <begin position="44"/>
        <end position="278"/>
    </location>
</feature>
<dbReference type="SUPFAM" id="SSF52266">
    <property type="entry name" value="SGNH hydrolase"/>
    <property type="match status" value="1"/>
</dbReference>
<dbReference type="CDD" id="cd01823">
    <property type="entry name" value="SEST_like"/>
    <property type="match status" value="1"/>
</dbReference>
<gene>
    <name evidence="3" type="ORF">NYP18_14065</name>
</gene>
<dbReference type="EMBL" id="JANWTC010000018">
    <property type="protein sequence ID" value="MCS5480767.1"/>
    <property type="molecule type" value="Genomic_DNA"/>
</dbReference>
<feature type="signal peptide" evidence="1">
    <location>
        <begin position="1"/>
        <end position="20"/>
    </location>
</feature>
<dbReference type="PANTHER" id="PTHR37981:SF1">
    <property type="entry name" value="SGNH HYDROLASE-TYPE ESTERASE DOMAIN-CONTAINING PROTEIN"/>
    <property type="match status" value="1"/>
</dbReference>